<keyword evidence="3" id="KW-1185">Reference proteome</keyword>
<accession>E1SPS0</accession>
<organism evidence="2 3">
    <name type="scientific">Ferrimonas balearica (strain DSM 9799 / CCM 4581 / KCTC 23876 / PAT)</name>
    <dbReference type="NCBI Taxonomy" id="550540"/>
    <lineage>
        <taxon>Bacteria</taxon>
        <taxon>Pseudomonadati</taxon>
        <taxon>Pseudomonadota</taxon>
        <taxon>Gammaproteobacteria</taxon>
        <taxon>Alteromonadales</taxon>
        <taxon>Ferrimonadaceae</taxon>
        <taxon>Ferrimonas</taxon>
    </lineage>
</organism>
<evidence type="ECO:0000256" key="1">
    <source>
        <dbReference type="SAM" id="Phobius"/>
    </source>
</evidence>
<dbReference type="HOGENOM" id="CLU_179416_0_2_6"/>
<dbReference type="InterPro" id="IPR019201">
    <property type="entry name" value="DUF2065"/>
</dbReference>
<keyword evidence="1" id="KW-1133">Transmembrane helix</keyword>
<dbReference type="eggNOG" id="COG3242">
    <property type="taxonomic scope" value="Bacteria"/>
</dbReference>
<protein>
    <recommendedName>
        <fullName evidence="4">DUF2065 domain-containing protein</fullName>
    </recommendedName>
</protein>
<keyword evidence="1" id="KW-0812">Transmembrane</keyword>
<evidence type="ECO:0008006" key="4">
    <source>
        <dbReference type="Google" id="ProtNLM"/>
    </source>
</evidence>
<feature type="transmembrane region" description="Helical" evidence="1">
    <location>
        <begin position="43"/>
        <end position="59"/>
    </location>
</feature>
<reference evidence="2 3" key="1">
    <citation type="journal article" date="2010" name="Stand. Genomic Sci.">
        <title>Complete genome sequence of Ferrimonas balearica type strain (PAT).</title>
        <authorList>
            <person name="Nolan M."/>
            <person name="Sikorski J."/>
            <person name="Davenport K."/>
            <person name="Lucas S."/>
            <person name="Glavina Del Rio T."/>
            <person name="Tice H."/>
            <person name="Cheng J."/>
            <person name="Goodwin L."/>
            <person name="Pitluck S."/>
            <person name="Liolios K."/>
            <person name="Ivanova N."/>
            <person name="Mavromatis K."/>
            <person name="Ovchinnikova G."/>
            <person name="Pati A."/>
            <person name="Chen A."/>
            <person name="Palaniappan K."/>
            <person name="Land M."/>
            <person name="Hauser L."/>
            <person name="Chang Y."/>
            <person name="Jeffries C."/>
            <person name="Tapia R."/>
            <person name="Brettin T."/>
            <person name="Detter J."/>
            <person name="Han C."/>
            <person name="Yasawong M."/>
            <person name="Rohde M."/>
            <person name="Tindall B."/>
            <person name="Goker M."/>
            <person name="Woyke T."/>
            <person name="Bristow J."/>
            <person name="Eisen J."/>
            <person name="Markowitz V."/>
            <person name="Hugenholtz P."/>
            <person name="Kyrpides N."/>
            <person name="Klenk H."/>
            <person name="Lapidus A."/>
        </authorList>
    </citation>
    <scope>NUCLEOTIDE SEQUENCE [LARGE SCALE GENOMIC DNA]</scope>
    <source>
        <strain evidence="3">DSM 9799 / CCM 4581 / KCTC 23876 / PAT</strain>
    </source>
</reference>
<gene>
    <name evidence="2" type="ordered locus">Fbal_0520</name>
</gene>
<proteinExistence type="predicted"/>
<dbReference type="PANTHER" id="PTHR38602">
    <property type="entry name" value="INNER MEMBRANE PROTEIN-RELATED"/>
    <property type="match status" value="1"/>
</dbReference>
<dbReference type="AlphaFoldDB" id="E1SPS0"/>
<dbReference type="KEGG" id="fbl:Fbal_0520"/>
<feature type="transmembrane region" description="Helical" evidence="1">
    <location>
        <begin position="6"/>
        <end position="22"/>
    </location>
</feature>
<dbReference type="PANTHER" id="PTHR38602:SF1">
    <property type="entry name" value="INNER MEMBRANE PROTEIN"/>
    <property type="match status" value="1"/>
</dbReference>
<evidence type="ECO:0000313" key="2">
    <source>
        <dbReference type="EMBL" id="ADN74734.1"/>
    </source>
</evidence>
<dbReference type="Pfam" id="PF09838">
    <property type="entry name" value="DUF2065"/>
    <property type="match status" value="1"/>
</dbReference>
<dbReference type="EMBL" id="CP002209">
    <property type="protein sequence ID" value="ADN74734.1"/>
    <property type="molecule type" value="Genomic_DNA"/>
</dbReference>
<evidence type="ECO:0000313" key="3">
    <source>
        <dbReference type="Proteomes" id="UP000006683"/>
    </source>
</evidence>
<keyword evidence="1" id="KW-0472">Membrane</keyword>
<name>E1SPS0_FERBD</name>
<dbReference type="Proteomes" id="UP000006683">
    <property type="component" value="Chromosome"/>
</dbReference>
<dbReference type="STRING" id="550540.Fbal_0520"/>
<sequence>MSWMWLIGGVMLIEGLGPLLFPRQWQAMMRELAGQDTAVLRRIGGALVTAGAVLLYIFSA</sequence>